<dbReference type="AlphaFoldDB" id="A0A833RQQ0"/>
<protein>
    <submittedName>
        <fullName evidence="1">Uncharacterized protein</fullName>
    </submittedName>
</protein>
<organism evidence="1 2">
    <name type="scientific">Frieseomelitta varia</name>
    <dbReference type="NCBI Taxonomy" id="561572"/>
    <lineage>
        <taxon>Eukaryota</taxon>
        <taxon>Metazoa</taxon>
        <taxon>Ecdysozoa</taxon>
        <taxon>Arthropoda</taxon>
        <taxon>Hexapoda</taxon>
        <taxon>Insecta</taxon>
        <taxon>Pterygota</taxon>
        <taxon>Neoptera</taxon>
        <taxon>Endopterygota</taxon>
        <taxon>Hymenoptera</taxon>
        <taxon>Apocrita</taxon>
        <taxon>Aculeata</taxon>
        <taxon>Apoidea</taxon>
        <taxon>Anthophila</taxon>
        <taxon>Apidae</taxon>
        <taxon>Frieseomelitta</taxon>
    </lineage>
</organism>
<evidence type="ECO:0000313" key="2">
    <source>
        <dbReference type="Proteomes" id="UP000655588"/>
    </source>
</evidence>
<accession>A0A833RQQ0</accession>
<comment type="caution">
    <text evidence="1">The sequence shown here is derived from an EMBL/GenBank/DDBJ whole genome shotgun (WGS) entry which is preliminary data.</text>
</comment>
<dbReference type="Proteomes" id="UP000655588">
    <property type="component" value="Unassembled WGS sequence"/>
</dbReference>
<reference evidence="1" key="1">
    <citation type="submission" date="2019-11" db="EMBL/GenBank/DDBJ databases">
        <title>The nuclear and mitochondrial genomes of Frieseomelitta varia - a highly eusocial stingless bee (Meliponini) with a permanently sterile worker caste.</title>
        <authorList>
            <person name="Freitas F.C.P."/>
            <person name="Lourenco A.P."/>
            <person name="Nunes F.M.F."/>
            <person name="Paschoal A.R."/>
            <person name="Abreu F.C.P."/>
            <person name="Barbin F.O."/>
            <person name="Bataglia L."/>
            <person name="Cardoso-Junior C.A.M."/>
            <person name="Cervoni M.S."/>
            <person name="Silva S.R."/>
            <person name="Dalarmi F."/>
            <person name="Del Lama M.A."/>
            <person name="Depintor T.S."/>
            <person name="Ferreira K.M."/>
            <person name="Goria P.S."/>
            <person name="Jaskot M.C."/>
            <person name="Lago D.C."/>
            <person name="Luna-Lucena D."/>
            <person name="Moda L.M."/>
            <person name="Nascimento L."/>
            <person name="Pedrino M."/>
            <person name="Rabico F.O."/>
            <person name="Sanches F.C."/>
            <person name="Santos D.E."/>
            <person name="Santos C.G."/>
            <person name="Vieira J."/>
            <person name="Lopes T.F."/>
            <person name="Barchuk A.R."/>
            <person name="Hartfelder K."/>
            <person name="Simoes Z.L.P."/>
            <person name="Bitondi M.M.G."/>
            <person name="Pinheiro D.G."/>
        </authorList>
    </citation>
    <scope>NUCLEOTIDE SEQUENCE</scope>
    <source>
        <strain evidence="1">USP_RPSP 00005682</strain>
        <tissue evidence="1">Whole individual</tissue>
    </source>
</reference>
<name>A0A833RQQ0_9HYME</name>
<evidence type="ECO:0000313" key="1">
    <source>
        <dbReference type="EMBL" id="KAF3425168.1"/>
    </source>
</evidence>
<dbReference type="EMBL" id="WNWW01000412">
    <property type="protein sequence ID" value="KAF3425168.1"/>
    <property type="molecule type" value="Genomic_DNA"/>
</dbReference>
<sequence>MFLIGSVRPSKYLPTLLLSSNNAIQNIVHDMFSKYRIPLTDPGYSAKCDDAKLNRNFPCCVFPCTCRRHLCRENDK</sequence>
<proteinExistence type="predicted"/>
<gene>
    <name evidence="1" type="ORF">E2986_12289</name>
</gene>
<keyword evidence="2" id="KW-1185">Reference proteome</keyword>